<evidence type="ECO:0000259" key="12">
    <source>
        <dbReference type="Pfam" id="PF01433"/>
    </source>
</evidence>
<comment type="catalytic activity">
    <reaction evidence="1">
        <text>Release of an N-terminal amino acid, Xaa-|-Yaa- from a peptide, amide or arylamide. Xaa is preferably Ala, but may be most amino acids including Pro (slow action). When a terminal hydrophobic residue is followed by a prolyl residue, the two may be released as an intact Xaa-Pro dipeptide.</text>
        <dbReference type="EC" id="3.4.11.2"/>
    </reaction>
</comment>
<reference evidence="14" key="1">
    <citation type="submission" date="2021-04" db="EMBL/GenBank/DDBJ databases">
        <authorList>
            <person name="Rodrigo-Torres L."/>
            <person name="Arahal R. D."/>
            <person name="Lucena T."/>
        </authorList>
    </citation>
    <scope>NUCLEOTIDE SEQUENCE</scope>
    <source>
        <strain evidence="14">AS29M-1</strain>
    </source>
</reference>
<dbReference type="CDD" id="cd09603">
    <property type="entry name" value="M1_APN_like"/>
    <property type="match status" value="1"/>
</dbReference>
<dbReference type="InterPro" id="IPR050344">
    <property type="entry name" value="Peptidase_M1_aminopeptidases"/>
</dbReference>
<keyword evidence="9" id="KW-0378">Hydrolase</keyword>
<feature type="domain" description="Secretion system C-terminal sorting" evidence="13">
    <location>
        <begin position="733"/>
        <end position="794"/>
    </location>
</feature>
<dbReference type="NCBIfam" id="TIGR04183">
    <property type="entry name" value="Por_Secre_tail"/>
    <property type="match status" value="1"/>
</dbReference>
<dbReference type="KEGG" id="ptan:CRYO30217_03372"/>
<keyword evidence="7" id="KW-0479">Metal-binding</keyword>
<gene>
    <name evidence="14" type="ORF">CRYO30217_03372</name>
</gene>
<dbReference type="GO" id="GO:0006508">
    <property type="term" value="P:proteolysis"/>
    <property type="evidence" value="ECO:0007669"/>
    <property type="project" value="UniProtKB-KW"/>
</dbReference>
<dbReference type="SUPFAM" id="SSF55486">
    <property type="entry name" value="Metalloproteases ('zincins'), catalytic domain"/>
    <property type="match status" value="1"/>
</dbReference>
<dbReference type="GO" id="GO:0008270">
    <property type="term" value="F:zinc ion binding"/>
    <property type="evidence" value="ECO:0007669"/>
    <property type="project" value="InterPro"/>
</dbReference>
<evidence type="ECO:0000259" key="13">
    <source>
        <dbReference type="Pfam" id="PF18962"/>
    </source>
</evidence>
<keyword evidence="11" id="KW-0482">Metalloprotease</keyword>
<evidence type="ECO:0000256" key="5">
    <source>
        <dbReference type="ARBA" id="ARBA00015611"/>
    </source>
</evidence>
<dbReference type="EC" id="3.4.11.2" evidence="4"/>
<keyword evidence="8" id="KW-0732">Signal</keyword>
<dbReference type="GO" id="GO:0005737">
    <property type="term" value="C:cytoplasm"/>
    <property type="evidence" value="ECO:0007669"/>
    <property type="project" value="TreeGrafter"/>
</dbReference>
<dbReference type="EMBL" id="OU015584">
    <property type="protein sequence ID" value="CAG5087035.1"/>
    <property type="molecule type" value="Genomic_DNA"/>
</dbReference>
<dbReference type="Pfam" id="PF01433">
    <property type="entry name" value="Peptidase_M1"/>
    <property type="match status" value="1"/>
</dbReference>
<evidence type="ECO:0000256" key="7">
    <source>
        <dbReference type="ARBA" id="ARBA00022723"/>
    </source>
</evidence>
<dbReference type="InterPro" id="IPR014782">
    <property type="entry name" value="Peptidase_M1_dom"/>
</dbReference>
<dbReference type="GO" id="GO:0016285">
    <property type="term" value="F:alanyl aminopeptidase activity"/>
    <property type="evidence" value="ECO:0007669"/>
    <property type="project" value="UniProtKB-EC"/>
</dbReference>
<accession>A0A916NU39</accession>
<dbReference type="PANTHER" id="PTHR11533:SF299">
    <property type="entry name" value="AMINOPEPTIDASE"/>
    <property type="match status" value="1"/>
</dbReference>
<evidence type="ECO:0000256" key="10">
    <source>
        <dbReference type="ARBA" id="ARBA00022833"/>
    </source>
</evidence>
<comment type="cofactor">
    <cofactor evidence="2">
        <name>Zn(2+)</name>
        <dbReference type="ChEBI" id="CHEBI:29105"/>
    </cofactor>
</comment>
<evidence type="ECO:0000313" key="14">
    <source>
        <dbReference type="EMBL" id="CAG5087035.1"/>
    </source>
</evidence>
<dbReference type="GO" id="GO:0043171">
    <property type="term" value="P:peptide catabolic process"/>
    <property type="evidence" value="ECO:0007669"/>
    <property type="project" value="TreeGrafter"/>
</dbReference>
<dbReference type="Gene3D" id="2.60.40.1730">
    <property type="entry name" value="tricorn interacting facor f3 domain"/>
    <property type="match status" value="1"/>
</dbReference>
<feature type="domain" description="Peptidase M1 membrane alanine aminopeptidase" evidence="12">
    <location>
        <begin position="279"/>
        <end position="471"/>
    </location>
</feature>
<protein>
    <recommendedName>
        <fullName evidence="5">Aminopeptidase N</fullName>
        <ecNumber evidence="4">3.4.11.2</ecNumber>
    </recommendedName>
</protein>
<evidence type="ECO:0000256" key="11">
    <source>
        <dbReference type="ARBA" id="ARBA00023049"/>
    </source>
</evidence>
<dbReference type="Pfam" id="PF18962">
    <property type="entry name" value="Por_Secre_tail"/>
    <property type="match status" value="1"/>
</dbReference>
<evidence type="ECO:0000256" key="1">
    <source>
        <dbReference type="ARBA" id="ARBA00000098"/>
    </source>
</evidence>
<dbReference type="InterPro" id="IPR026444">
    <property type="entry name" value="Secre_tail"/>
</dbReference>
<evidence type="ECO:0000256" key="2">
    <source>
        <dbReference type="ARBA" id="ARBA00001947"/>
    </source>
</evidence>
<dbReference type="PANTHER" id="PTHR11533">
    <property type="entry name" value="PROTEASE M1 ZINC METALLOPROTEASE"/>
    <property type="match status" value="1"/>
</dbReference>
<dbReference type="GO" id="GO:0070006">
    <property type="term" value="F:metalloaminopeptidase activity"/>
    <property type="evidence" value="ECO:0007669"/>
    <property type="project" value="TreeGrafter"/>
</dbReference>
<proteinExistence type="inferred from homology"/>
<keyword evidence="10" id="KW-0862">Zinc</keyword>
<evidence type="ECO:0000256" key="8">
    <source>
        <dbReference type="ARBA" id="ARBA00022729"/>
    </source>
</evidence>
<keyword evidence="6" id="KW-0645">Protease</keyword>
<name>A0A916NU39_9FLAO</name>
<dbReference type="GO" id="GO:0005615">
    <property type="term" value="C:extracellular space"/>
    <property type="evidence" value="ECO:0007669"/>
    <property type="project" value="TreeGrafter"/>
</dbReference>
<dbReference type="GO" id="GO:0042277">
    <property type="term" value="F:peptide binding"/>
    <property type="evidence" value="ECO:0007669"/>
    <property type="project" value="TreeGrafter"/>
</dbReference>
<dbReference type="Gene3D" id="1.10.390.10">
    <property type="entry name" value="Neutral Protease Domain 2"/>
    <property type="match status" value="1"/>
</dbReference>
<comment type="similarity">
    <text evidence="3">Belongs to the peptidase M1 family.</text>
</comment>
<organism evidence="14 15">
    <name type="scientific">Parvicella tangerina</name>
    <dbReference type="NCBI Taxonomy" id="2829795"/>
    <lineage>
        <taxon>Bacteria</taxon>
        <taxon>Pseudomonadati</taxon>
        <taxon>Bacteroidota</taxon>
        <taxon>Flavobacteriia</taxon>
        <taxon>Flavobacteriales</taxon>
        <taxon>Parvicellaceae</taxon>
        <taxon>Parvicella</taxon>
    </lineage>
</organism>
<dbReference type="SUPFAM" id="SSF63737">
    <property type="entry name" value="Leukotriene A4 hydrolase N-terminal domain"/>
    <property type="match status" value="1"/>
</dbReference>
<evidence type="ECO:0000313" key="15">
    <source>
        <dbReference type="Proteomes" id="UP000683507"/>
    </source>
</evidence>
<dbReference type="RefSeq" id="WP_258543551.1">
    <property type="nucleotide sequence ID" value="NZ_OU015584.1"/>
</dbReference>
<keyword evidence="15" id="KW-1185">Reference proteome</keyword>
<dbReference type="AlphaFoldDB" id="A0A916NU39"/>
<evidence type="ECO:0000256" key="3">
    <source>
        <dbReference type="ARBA" id="ARBA00010136"/>
    </source>
</evidence>
<dbReference type="GO" id="GO:0016020">
    <property type="term" value="C:membrane"/>
    <property type="evidence" value="ECO:0007669"/>
    <property type="project" value="TreeGrafter"/>
</dbReference>
<dbReference type="InterPro" id="IPR027268">
    <property type="entry name" value="Peptidase_M4/M1_CTD_sf"/>
</dbReference>
<dbReference type="Proteomes" id="UP000683507">
    <property type="component" value="Chromosome"/>
</dbReference>
<evidence type="ECO:0000256" key="9">
    <source>
        <dbReference type="ARBA" id="ARBA00022801"/>
    </source>
</evidence>
<sequence>MRAITFQLFLFLLTSNLLTFGQEANPYKCSHSTHLFEKTGSTDNLRSDTIDILNYDITLDFANVGSQEIAGICHIKFRSLQNNVSTLSLDLLQLTIDSITQGGQILTYHYNDTLIVANLASALNIGDVDSVTVFYHGQPQGDPSGWGGFYFQGNYSYNLGVGFEADPHNYGRVWHPCFDNFVERATYDITLLTPSNLRGYANGLITSEIDHGSYYERSWSLNQSIPTYLACVAVGQYTHVEQNYLSPITSNSTPMYLIAEPADTTGFKSSFVNLEGAMNGFEQQYGPYLWDKVGFHLVPFTSGAMEHATSIAYPKVAANGSLSNETLMAHELSHHWWGNLVTCRTDGDMWINEGFASYSEKIFLEHVYSYDRYLTDVKANHKDVLLNAHVRDGGYFAISGVPHSITYGDHSYNKGADIAHNLRTYMGDSAFFNGLQSFLADHAFEDVDAYDFRDHLNANSPIDVTDFFEDWVFNAGFPGFVIDSSLLIQNGNNYDVAIYVHQKLRGTNHYYANVPMEITFVSDGWEDTTFSFVCDGEFTTAQFTVPFLPVMSYLNGNDRLSMAVTAENQVVNGTNTQDLSYAMFRYIPSNAPDSSFVRIEHYWVAPDGFQEPENEFAYYISEERFWKVDGIWADGFHATGRVYFTGKPGVSTELDPVLASKPGFHEDSLVLLYRENASSLWHPVENISIQTLGSATDGRAYISFDTLKKGEYTFGWRKSPVSTGKIQNKKINVFPNPVKNWLSIEMEQPFSNHTSLAVYNSSGQLMLTTKYWANQIDVSQLSSGVYFLKIIDHGLETNSITFLKE</sequence>
<dbReference type="InterPro" id="IPR001930">
    <property type="entry name" value="Peptidase_M1"/>
</dbReference>
<dbReference type="PRINTS" id="PR00756">
    <property type="entry name" value="ALADIPTASE"/>
</dbReference>
<evidence type="ECO:0000256" key="4">
    <source>
        <dbReference type="ARBA" id="ARBA00012564"/>
    </source>
</evidence>
<evidence type="ECO:0000256" key="6">
    <source>
        <dbReference type="ARBA" id="ARBA00022670"/>
    </source>
</evidence>
<dbReference type="InterPro" id="IPR042097">
    <property type="entry name" value="Aminopeptidase_N-like_N_sf"/>
</dbReference>